<dbReference type="RefSeq" id="WP_163949443.1">
    <property type="nucleotide sequence ID" value="NZ_JAAFZH010000005.1"/>
</dbReference>
<organism evidence="1 2">
    <name type="scientific">Spirosoma terrae</name>
    <dbReference type="NCBI Taxonomy" id="1968276"/>
    <lineage>
        <taxon>Bacteria</taxon>
        <taxon>Pseudomonadati</taxon>
        <taxon>Bacteroidota</taxon>
        <taxon>Cytophagia</taxon>
        <taxon>Cytophagales</taxon>
        <taxon>Cytophagaceae</taxon>
        <taxon>Spirosoma</taxon>
    </lineage>
</organism>
<proteinExistence type="predicted"/>
<reference evidence="1 2" key="1">
    <citation type="submission" date="2020-02" db="EMBL/GenBank/DDBJ databases">
        <title>Draft genome sequence of two Spirosoma agri KCTC 52727 and Spirosoma terrae KCTC 52035.</title>
        <authorList>
            <person name="Rojas J."/>
            <person name="Ambika Manirajan B."/>
            <person name="Suarez C."/>
            <person name="Ratering S."/>
            <person name="Schnell S."/>
        </authorList>
    </citation>
    <scope>NUCLEOTIDE SEQUENCE [LARGE SCALE GENOMIC DNA]</scope>
    <source>
        <strain evidence="1 2">KCTC 52035</strain>
    </source>
</reference>
<evidence type="ECO:0008006" key="3">
    <source>
        <dbReference type="Google" id="ProtNLM"/>
    </source>
</evidence>
<dbReference type="EMBL" id="JAAFZH010000005">
    <property type="protein sequence ID" value="NDU96092.1"/>
    <property type="molecule type" value="Genomic_DNA"/>
</dbReference>
<accession>A0A6L9L9P7</accession>
<sequence length="300" mass="33867">MNRIYLYIVASLVWLSSCVSLKTVNTFSKSTIGSLKQHKTLPVTFTGIYQERVQDDSLALHPFNQIPLIGIDFAARIRHDSLRAYQLADSLTNAGSLLLINYFQALDALSNTSSSFVPVRLQSKSFDSFLQGSAVKLTTAETAAFNRVANLVGSLATGTYRRKKLKNILEQSHQDVQQMIAVLAFAYERLADVVDISREQQYGHYKNILIQDRSLTYSQKRDLARQWLQTAKTIEQQRLSVLTHIKTLKTVRSGYDELYQNRTTWNSKASLAGIGAYISTLEQLRGDLEQLTPVYGRLHP</sequence>
<dbReference type="Proteomes" id="UP000474175">
    <property type="component" value="Unassembled WGS sequence"/>
</dbReference>
<evidence type="ECO:0000313" key="2">
    <source>
        <dbReference type="Proteomes" id="UP000474175"/>
    </source>
</evidence>
<dbReference type="AlphaFoldDB" id="A0A6L9L9P7"/>
<protein>
    <recommendedName>
        <fullName evidence="3">Lipoprotein</fullName>
    </recommendedName>
</protein>
<name>A0A6L9L9P7_9BACT</name>
<dbReference type="PROSITE" id="PS51257">
    <property type="entry name" value="PROKAR_LIPOPROTEIN"/>
    <property type="match status" value="1"/>
</dbReference>
<evidence type="ECO:0000313" key="1">
    <source>
        <dbReference type="EMBL" id="NDU96092.1"/>
    </source>
</evidence>
<gene>
    <name evidence="1" type="ORF">GK108_14515</name>
</gene>
<keyword evidence="2" id="KW-1185">Reference proteome</keyword>
<comment type="caution">
    <text evidence="1">The sequence shown here is derived from an EMBL/GenBank/DDBJ whole genome shotgun (WGS) entry which is preliminary data.</text>
</comment>